<reference evidence="7" key="1">
    <citation type="journal article" date="2020" name="Stud. Mycol.">
        <title>101 Dothideomycetes genomes: a test case for predicting lifestyles and emergence of pathogens.</title>
        <authorList>
            <person name="Haridas S."/>
            <person name="Albert R."/>
            <person name="Binder M."/>
            <person name="Bloem J."/>
            <person name="Labutti K."/>
            <person name="Salamov A."/>
            <person name="Andreopoulos B."/>
            <person name="Baker S."/>
            <person name="Barry K."/>
            <person name="Bills G."/>
            <person name="Bluhm B."/>
            <person name="Cannon C."/>
            <person name="Castanera R."/>
            <person name="Culley D."/>
            <person name="Daum C."/>
            <person name="Ezra D."/>
            <person name="Gonzalez J."/>
            <person name="Henrissat B."/>
            <person name="Kuo A."/>
            <person name="Liang C."/>
            <person name="Lipzen A."/>
            <person name="Lutzoni F."/>
            <person name="Magnuson J."/>
            <person name="Mondo S."/>
            <person name="Nolan M."/>
            <person name="Ohm R."/>
            <person name="Pangilinan J."/>
            <person name="Park H.-J."/>
            <person name="Ramirez L."/>
            <person name="Alfaro M."/>
            <person name="Sun H."/>
            <person name="Tritt A."/>
            <person name="Yoshinaga Y."/>
            <person name="Zwiers L.-H."/>
            <person name="Turgeon B."/>
            <person name="Goodwin S."/>
            <person name="Spatafora J."/>
            <person name="Crous P."/>
            <person name="Grigoriev I."/>
        </authorList>
    </citation>
    <scope>NUCLEOTIDE SEQUENCE</scope>
    <source>
        <strain evidence="7">CBS 207.26</strain>
    </source>
</reference>
<dbReference type="PANTHER" id="PTHR42973:SF34">
    <property type="entry name" value="FAD BINDING DOMAIN PROTEIN (AFU_ORTHOLOGUE AFUA_3G02770)"/>
    <property type="match status" value="1"/>
</dbReference>
<dbReference type="Gene3D" id="3.40.462.20">
    <property type="match status" value="1"/>
</dbReference>
<dbReference type="Gene3D" id="3.30.43.10">
    <property type="entry name" value="Uridine Diphospho-n-acetylenolpyruvylglucosamine Reductase, domain 2"/>
    <property type="match status" value="1"/>
</dbReference>
<dbReference type="PROSITE" id="PS51387">
    <property type="entry name" value="FAD_PCMH"/>
    <property type="match status" value="1"/>
</dbReference>
<dbReference type="InterPro" id="IPR016167">
    <property type="entry name" value="FAD-bd_PCMH_sub1"/>
</dbReference>
<dbReference type="EMBL" id="ML994650">
    <property type="protein sequence ID" value="KAF2182060.1"/>
    <property type="molecule type" value="Genomic_DNA"/>
</dbReference>
<feature type="domain" description="FAD-binding PCMH-type" evidence="6">
    <location>
        <begin position="100"/>
        <end position="271"/>
    </location>
</feature>
<evidence type="ECO:0000256" key="2">
    <source>
        <dbReference type="ARBA" id="ARBA00022630"/>
    </source>
</evidence>
<dbReference type="SUPFAM" id="SSF56176">
    <property type="entry name" value="FAD-binding/transporter-associated domain-like"/>
    <property type="match status" value="1"/>
</dbReference>
<dbReference type="Proteomes" id="UP000800200">
    <property type="component" value="Unassembled WGS sequence"/>
</dbReference>
<keyword evidence="2" id="KW-0285">Flavoprotein</keyword>
<dbReference type="InterPro" id="IPR036318">
    <property type="entry name" value="FAD-bd_PCMH-like_sf"/>
</dbReference>
<dbReference type="Gene3D" id="3.30.465.10">
    <property type="match status" value="1"/>
</dbReference>
<sequence length="543" mass="59416">MIISRSTLGFALLATMPEVISTSIPPYSEPTDFDPIAALAVRGISVEELPDTSPHIITASYKNCTAAVSKLASIYSNQVTLLGAPDYDPWRAEFWSKYQESAKPACIFRPKTSGDVAVAVLISRWSSCPFAVKSGGHAAMKGASSSDGGVTIDLVNLNGVDLSEDKKIARLGSGNTWYKVYTTLEKEGLAAVGGRAADIGVGGFTLGGGISFFASIYGWGCDNVANYEVITATGEILQVNYQSFPDLYWALRGGGANFGIVTRFDVETFEQGDIFAGGLAYNYTAHGPAVINAFSKFASNPDPKAATWLVVANRQGTDLLSTLTMYREPNPEAPVFRDYREIPALSNSTKIRTLADMTEQIRSTNPKGLREMYWTHTFKFSKDFITWFAKMFFDELRPVQEKYQGHLPSPVFQIITKDCLARMSRNGGNALPLKEEEAPYMNLIYSCMWQNEADDGAVIGLIAKVMGKAVEEGKGRGIFVDYVYMNYGSEYQDVLGSYGQENFGRLKGIAKKYDPRGLFQLLMPGYFKFSGAPKKEGPGVINV</sequence>
<proteinExistence type="inferred from homology"/>
<organism evidence="7 8">
    <name type="scientific">Zopfia rhizophila CBS 207.26</name>
    <dbReference type="NCBI Taxonomy" id="1314779"/>
    <lineage>
        <taxon>Eukaryota</taxon>
        <taxon>Fungi</taxon>
        <taxon>Dikarya</taxon>
        <taxon>Ascomycota</taxon>
        <taxon>Pezizomycotina</taxon>
        <taxon>Dothideomycetes</taxon>
        <taxon>Dothideomycetes incertae sedis</taxon>
        <taxon>Zopfiaceae</taxon>
        <taxon>Zopfia</taxon>
    </lineage>
</organism>
<gene>
    <name evidence="7" type="ORF">K469DRAFT_637530</name>
</gene>
<feature type="signal peptide" evidence="5">
    <location>
        <begin position="1"/>
        <end position="21"/>
    </location>
</feature>
<comment type="similarity">
    <text evidence="1">Belongs to the oxygen-dependent FAD-linked oxidoreductase family.</text>
</comment>
<evidence type="ECO:0000256" key="5">
    <source>
        <dbReference type="SAM" id="SignalP"/>
    </source>
</evidence>
<keyword evidence="5" id="KW-0732">Signal</keyword>
<dbReference type="PANTHER" id="PTHR42973">
    <property type="entry name" value="BINDING OXIDOREDUCTASE, PUTATIVE (AFU_ORTHOLOGUE AFUA_1G17690)-RELATED"/>
    <property type="match status" value="1"/>
</dbReference>
<keyword evidence="8" id="KW-1185">Reference proteome</keyword>
<protein>
    <submittedName>
        <fullName evidence="7">FAD-binding domain-containing protein</fullName>
    </submittedName>
</protein>
<dbReference type="Pfam" id="PF01565">
    <property type="entry name" value="FAD_binding_4"/>
    <property type="match status" value="1"/>
</dbReference>
<keyword evidence="3" id="KW-0274">FAD</keyword>
<evidence type="ECO:0000256" key="1">
    <source>
        <dbReference type="ARBA" id="ARBA00005466"/>
    </source>
</evidence>
<dbReference type="InterPro" id="IPR050416">
    <property type="entry name" value="FAD-linked_Oxidoreductase"/>
</dbReference>
<evidence type="ECO:0000256" key="4">
    <source>
        <dbReference type="ARBA" id="ARBA00023002"/>
    </source>
</evidence>
<evidence type="ECO:0000259" key="6">
    <source>
        <dbReference type="PROSITE" id="PS51387"/>
    </source>
</evidence>
<dbReference type="GO" id="GO:0016491">
    <property type="term" value="F:oxidoreductase activity"/>
    <property type="evidence" value="ECO:0007669"/>
    <property type="project" value="UniProtKB-KW"/>
</dbReference>
<evidence type="ECO:0000256" key="3">
    <source>
        <dbReference type="ARBA" id="ARBA00022827"/>
    </source>
</evidence>
<dbReference type="InterPro" id="IPR016166">
    <property type="entry name" value="FAD-bd_PCMH"/>
</dbReference>
<feature type="chain" id="PRO_5025620100" evidence="5">
    <location>
        <begin position="22"/>
        <end position="543"/>
    </location>
</feature>
<evidence type="ECO:0000313" key="7">
    <source>
        <dbReference type="EMBL" id="KAF2182060.1"/>
    </source>
</evidence>
<dbReference type="GO" id="GO:0071949">
    <property type="term" value="F:FAD binding"/>
    <property type="evidence" value="ECO:0007669"/>
    <property type="project" value="InterPro"/>
</dbReference>
<keyword evidence="4" id="KW-0560">Oxidoreductase</keyword>
<dbReference type="InterPro" id="IPR006094">
    <property type="entry name" value="Oxid_FAD_bind_N"/>
</dbReference>
<name>A0A6A6DVQ1_9PEZI</name>
<evidence type="ECO:0000313" key="8">
    <source>
        <dbReference type="Proteomes" id="UP000800200"/>
    </source>
</evidence>
<dbReference type="AlphaFoldDB" id="A0A6A6DVQ1"/>
<dbReference type="OrthoDB" id="2151789at2759"/>
<dbReference type="InterPro" id="IPR016169">
    <property type="entry name" value="FAD-bd_PCMH_sub2"/>
</dbReference>
<accession>A0A6A6DVQ1</accession>